<feature type="domain" description="Putative heavy-metal chelation" evidence="2">
    <location>
        <begin position="138"/>
        <end position="272"/>
    </location>
</feature>
<feature type="compositionally biased region" description="Low complexity" evidence="1">
    <location>
        <begin position="314"/>
        <end position="325"/>
    </location>
</feature>
<dbReference type="AlphaFoldDB" id="A0ABD5WXN0"/>
<dbReference type="Pfam" id="PF04016">
    <property type="entry name" value="DUF364"/>
    <property type="match status" value="1"/>
</dbReference>
<protein>
    <submittedName>
        <fullName evidence="3">Rossmann-like domain-containing protein</fullName>
    </submittedName>
</protein>
<dbReference type="InterPro" id="IPR007161">
    <property type="entry name" value="DUF364"/>
</dbReference>
<sequence length="325" mass="33078">MSDAVVRAVVDALRERGAFDGVAVDHVTVGDAAVFVELRGDGDERNGTDWNEADRNETNRNGADVPRAGLAHRPPGPAPAVEGVDIETLVAWALGEAPTDGDAAVARAVGVATLNALSAPFVDWRDGDPMERLSADVETIATVGLFRPAFRKFDAVDVRVVERDPVDVAEVETPPGVTVSVVPPADTAVAMAGADVVFVTGSTLVYGGLGEALAAAPAEATVVVVGASASLLPDPLFAAGADVVAGAAVDDPVRVRAAVEAGACGTDLHDAGVRKGYVAAAPTAGIDLTPAGHRAGDDHDDHDDHIDRDDRDGGAVADTTDTPDP</sequence>
<organism evidence="3 4">
    <name type="scientific">Halobaculum marinum</name>
    <dbReference type="NCBI Taxonomy" id="3031996"/>
    <lineage>
        <taxon>Archaea</taxon>
        <taxon>Methanobacteriati</taxon>
        <taxon>Methanobacteriota</taxon>
        <taxon>Stenosarchaea group</taxon>
        <taxon>Halobacteria</taxon>
        <taxon>Halobacteriales</taxon>
        <taxon>Haloferacaceae</taxon>
        <taxon>Halobaculum</taxon>
    </lineage>
</organism>
<proteinExistence type="predicted"/>
<dbReference type="RefSeq" id="WP_276238421.1">
    <property type="nucleotide sequence ID" value="NZ_CP119989.1"/>
</dbReference>
<feature type="compositionally biased region" description="Basic and acidic residues" evidence="1">
    <location>
        <begin position="294"/>
        <end position="313"/>
    </location>
</feature>
<keyword evidence="4" id="KW-1185">Reference proteome</keyword>
<dbReference type="GeneID" id="79269000"/>
<dbReference type="Proteomes" id="UP001596388">
    <property type="component" value="Unassembled WGS sequence"/>
</dbReference>
<name>A0ABD5WXN0_9EURY</name>
<evidence type="ECO:0000313" key="4">
    <source>
        <dbReference type="Proteomes" id="UP001596388"/>
    </source>
</evidence>
<dbReference type="Gene3D" id="3.40.50.11590">
    <property type="match status" value="1"/>
</dbReference>
<reference evidence="3 4" key="1">
    <citation type="journal article" date="2019" name="Int. J. Syst. Evol. Microbiol.">
        <title>The Global Catalogue of Microorganisms (GCM) 10K type strain sequencing project: providing services to taxonomists for standard genome sequencing and annotation.</title>
        <authorList>
            <consortium name="The Broad Institute Genomics Platform"/>
            <consortium name="The Broad Institute Genome Sequencing Center for Infectious Disease"/>
            <person name="Wu L."/>
            <person name="Ma J."/>
        </authorList>
    </citation>
    <scope>NUCLEOTIDE SEQUENCE [LARGE SCALE GENOMIC DNA]</scope>
    <source>
        <strain evidence="3 4">DT55</strain>
    </source>
</reference>
<comment type="caution">
    <text evidence="3">The sequence shown here is derived from an EMBL/GenBank/DDBJ whole genome shotgun (WGS) entry which is preliminary data.</text>
</comment>
<feature type="compositionally biased region" description="Basic and acidic residues" evidence="1">
    <location>
        <begin position="40"/>
        <end position="58"/>
    </location>
</feature>
<feature type="region of interest" description="Disordered" evidence="1">
    <location>
        <begin position="288"/>
        <end position="325"/>
    </location>
</feature>
<feature type="region of interest" description="Disordered" evidence="1">
    <location>
        <begin position="40"/>
        <end position="77"/>
    </location>
</feature>
<dbReference type="EMBL" id="JBHTAG010000002">
    <property type="protein sequence ID" value="MFC7097101.1"/>
    <property type="molecule type" value="Genomic_DNA"/>
</dbReference>
<evidence type="ECO:0000256" key="1">
    <source>
        <dbReference type="SAM" id="MobiDB-lite"/>
    </source>
</evidence>
<evidence type="ECO:0000259" key="2">
    <source>
        <dbReference type="Pfam" id="PF04016"/>
    </source>
</evidence>
<evidence type="ECO:0000313" key="3">
    <source>
        <dbReference type="EMBL" id="MFC7097101.1"/>
    </source>
</evidence>
<dbReference type="SUPFAM" id="SSF159713">
    <property type="entry name" value="Dhaf3308-like"/>
    <property type="match status" value="1"/>
</dbReference>
<gene>
    <name evidence="3" type="ORF">ACFQKD_07265</name>
</gene>
<accession>A0ABD5WXN0</accession>